<dbReference type="Pfam" id="PF05368">
    <property type="entry name" value="NmrA"/>
    <property type="match status" value="1"/>
</dbReference>
<dbReference type="InterPro" id="IPR051604">
    <property type="entry name" value="Ergot_Alk_Oxidoreductase"/>
</dbReference>
<dbReference type="RefSeq" id="XP_037223342.1">
    <property type="nucleotide sequence ID" value="XM_037360457.1"/>
</dbReference>
<protein>
    <submittedName>
        <fullName evidence="2">NmrA domain-containing protein</fullName>
    </submittedName>
</protein>
<evidence type="ECO:0000313" key="2">
    <source>
        <dbReference type="EMBL" id="KAF7309892.1"/>
    </source>
</evidence>
<feature type="domain" description="NmrA-like" evidence="1">
    <location>
        <begin position="7"/>
        <end position="301"/>
    </location>
</feature>
<dbReference type="OrthoDB" id="2885829at2759"/>
<dbReference type="GeneID" id="59342973"/>
<dbReference type="PANTHER" id="PTHR43162:SF1">
    <property type="entry name" value="PRESTALK A DIFFERENTIATION PROTEIN A"/>
    <property type="match status" value="1"/>
</dbReference>
<keyword evidence="3" id="KW-1185">Reference proteome</keyword>
<sequence length="311" mass="34256">MSPRYNNVIVFGPTGDIGGLVALEANRRGAKVWLAMRDITKAIGAIPAEVEKSGNFTRIQADLSDPVSTSKAISQSGAKSAYLYLVYTPDFARATLQAMRDAGVEHVVFLSSYTIGIGGLALRDISPKDSIPYAHAQVEINIEEIGFPYFTALRPGWFASNFFRAWFDDQATPPKALIVAEESVLDNITPEDIALVGGAVLVEGPSDGKETIYLYGPERLTIKDSWDIIKKVTGRDIDTSLVTPERFTELLSAKHVPNPIIEYVLASFENTKTEYLVQEYQRDVGNVEKYSGRKPTKFADYIAAHKAEWVA</sequence>
<evidence type="ECO:0000313" key="3">
    <source>
        <dbReference type="Proteomes" id="UP000636479"/>
    </source>
</evidence>
<dbReference type="SUPFAM" id="SSF51735">
    <property type="entry name" value="NAD(P)-binding Rossmann-fold domains"/>
    <property type="match status" value="1"/>
</dbReference>
<organism evidence="2 3">
    <name type="scientific">Mycena indigotica</name>
    <dbReference type="NCBI Taxonomy" id="2126181"/>
    <lineage>
        <taxon>Eukaryota</taxon>
        <taxon>Fungi</taxon>
        <taxon>Dikarya</taxon>
        <taxon>Basidiomycota</taxon>
        <taxon>Agaricomycotina</taxon>
        <taxon>Agaricomycetes</taxon>
        <taxon>Agaricomycetidae</taxon>
        <taxon>Agaricales</taxon>
        <taxon>Marasmiineae</taxon>
        <taxon>Mycenaceae</taxon>
        <taxon>Mycena</taxon>
    </lineage>
</organism>
<reference evidence="2" key="1">
    <citation type="submission" date="2020-05" db="EMBL/GenBank/DDBJ databases">
        <title>Mycena genomes resolve the evolution of fungal bioluminescence.</title>
        <authorList>
            <person name="Tsai I.J."/>
        </authorList>
    </citation>
    <scope>NUCLEOTIDE SEQUENCE</scope>
    <source>
        <strain evidence="2">171206Taipei</strain>
    </source>
</reference>
<gene>
    <name evidence="2" type="ORF">MIND_00361500</name>
</gene>
<name>A0A8H6T3X8_9AGAR</name>
<dbReference type="EMBL" id="JACAZF010000003">
    <property type="protein sequence ID" value="KAF7309892.1"/>
    <property type="molecule type" value="Genomic_DNA"/>
</dbReference>
<proteinExistence type="predicted"/>
<evidence type="ECO:0000259" key="1">
    <source>
        <dbReference type="Pfam" id="PF05368"/>
    </source>
</evidence>
<dbReference type="PANTHER" id="PTHR43162">
    <property type="match status" value="1"/>
</dbReference>
<dbReference type="InterPro" id="IPR036291">
    <property type="entry name" value="NAD(P)-bd_dom_sf"/>
</dbReference>
<dbReference type="InterPro" id="IPR008030">
    <property type="entry name" value="NmrA-like"/>
</dbReference>
<dbReference type="Proteomes" id="UP000636479">
    <property type="component" value="Unassembled WGS sequence"/>
</dbReference>
<accession>A0A8H6T3X8</accession>
<dbReference type="Gene3D" id="3.40.50.720">
    <property type="entry name" value="NAD(P)-binding Rossmann-like Domain"/>
    <property type="match status" value="1"/>
</dbReference>
<dbReference type="AlphaFoldDB" id="A0A8H6T3X8"/>
<comment type="caution">
    <text evidence="2">The sequence shown here is derived from an EMBL/GenBank/DDBJ whole genome shotgun (WGS) entry which is preliminary data.</text>
</comment>